<reference evidence="1" key="2">
    <citation type="submission" date="2022-06" db="UniProtKB">
        <authorList>
            <consortium name="EnsemblMetazoa"/>
        </authorList>
    </citation>
    <scope>IDENTIFICATION</scope>
    <source>
        <strain evidence="1">PS312</strain>
    </source>
</reference>
<accession>A0A8R1UNH5</accession>
<proteinExistence type="predicted"/>
<dbReference type="EnsemblMetazoa" id="PPA36734.1">
    <property type="protein sequence ID" value="PPA36734.1"/>
    <property type="gene ID" value="WBGene00275103"/>
</dbReference>
<organism evidence="1 2">
    <name type="scientific">Pristionchus pacificus</name>
    <name type="common">Parasitic nematode worm</name>
    <dbReference type="NCBI Taxonomy" id="54126"/>
    <lineage>
        <taxon>Eukaryota</taxon>
        <taxon>Metazoa</taxon>
        <taxon>Ecdysozoa</taxon>
        <taxon>Nematoda</taxon>
        <taxon>Chromadorea</taxon>
        <taxon>Rhabditida</taxon>
        <taxon>Rhabditina</taxon>
        <taxon>Diplogasteromorpha</taxon>
        <taxon>Diplogasteroidea</taxon>
        <taxon>Neodiplogasteridae</taxon>
        <taxon>Pristionchus</taxon>
    </lineage>
</organism>
<dbReference type="Proteomes" id="UP000005239">
    <property type="component" value="Unassembled WGS sequence"/>
</dbReference>
<sequence length="143" mass="16127">DYLRFRCLLQRINSTEDRGVARIVFILQESLIFVDQLNKYHLGWNLIFVVEFESSCITSNLADPYSCPTPFRYSLDSWVHSGHECHPAAALSHGCRYSAHELRLRAQDGSLNECAAGGGSRVEKEIRLGETGMGDIQSFKAIF</sequence>
<keyword evidence="2" id="KW-1185">Reference proteome</keyword>
<reference evidence="2" key="1">
    <citation type="journal article" date="2008" name="Nat. Genet.">
        <title>The Pristionchus pacificus genome provides a unique perspective on nematode lifestyle and parasitism.</title>
        <authorList>
            <person name="Dieterich C."/>
            <person name="Clifton S.W."/>
            <person name="Schuster L.N."/>
            <person name="Chinwalla A."/>
            <person name="Delehaunty K."/>
            <person name="Dinkelacker I."/>
            <person name="Fulton L."/>
            <person name="Fulton R."/>
            <person name="Godfrey J."/>
            <person name="Minx P."/>
            <person name="Mitreva M."/>
            <person name="Roeseler W."/>
            <person name="Tian H."/>
            <person name="Witte H."/>
            <person name="Yang S.P."/>
            <person name="Wilson R.K."/>
            <person name="Sommer R.J."/>
        </authorList>
    </citation>
    <scope>NUCLEOTIDE SEQUENCE [LARGE SCALE GENOMIC DNA]</scope>
    <source>
        <strain evidence="2">PS312</strain>
    </source>
</reference>
<dbReference type="AlphaFoldDB" id="A0A2A6BPV4"/>
<protein>
    <submittedName>
        <fullName evidence="1">Uncharacterized protein</fullName>
    </submittedName>
</protein>
<evidence type="ECO:0000313" key="1">
    <source>
        <dbReference type="EnsemblMetazoa" id="PPA36734.1"/>
    </source>
</evidence>
<accession>A0A2A6BPV4</accession>
<gene>
    <name evidence="1" type="primary">WBGene00275103</name>
</gene>
<evidence type="ECO:0000313" key="2">
    <source>
        <dbReference type="Proteomes" id="UP000005239"/>
    </source>
</evidence>
<name>A0A2A6BPV4_PRIPA</name>